<organism evidence="8 9">
    <name type="scientific">Cronartium quercuum f. sp. fusiforme G11</name>
    <dbReference type="NCBI Taxonomy" id="708437"/>
    <lineage>
        <taxon>Eukaryota</taxon>
        <taxon>Fungi</taxon>
        <taxon>Dikarya</taxon>
        <taxon>Basidiomycota</taxon>
        <taxon>Pucciniomycotina</taxon>
        <taxon>Pucciniomycetes</taxon>
        <taxon>Pucciniales</taxon>
        <taxon>Coleosporiaceae</taxon>
        <taxon>Cronartium</taxon>
    </lineage>
</organism>
<dbReference type="GO" id="GO:0004843">
    <property type="term" value="F:cysteine-type deubiquitinase activity"/>
    <property type="evidence" value="ECO:0007669"/>
    <property type="project" value="UniProtKB-EC"/>
</dbReference>
<dbReference type="PANTHER" id="PTHR12931">
    <property type="entry name" value="UBIQUITIN THIOLESTERASE PROTEIN OTUB"/>
    <property type="match status" value="1"/>
</dbReference>
<evidence type="ECO:0000256" key="5">
    <source>
        <dbReference type="ARBA" id="ARBA00022801"/>
    </source>
</evidence>
<keyword evidence="5" id="KW-0378">Hydrolase</keyword>
<dbReference type="InterPro" id="IPR003323">
    <property type="entry name" value="OTU_dom"/>
</dbReference>
<dbReference type="Pfam" id="PF10275">
    <property type="entry name" value="Peptidase_C65"/>
    <property type="match status" value="2"/>
</dbReference>
<dbReference type="CDD" id="cd22749">
    <property type="entry name" value="Otubain_C65"/>
    <property type="match status" value="1"/>
</dbReference>
<keyword evidence="3" id="KW-0645">Protease</keyword>
<protein>
    <recommendedName>
        <fullName evidence="2">ubiquitinyl hydrolase 1</fullName>
        <ecNumber evidence="2">3.4.19.12</ecNumber>
    </recommendedName>
</protein>
<dbReference type="EC" id="3.4.19.12" evidence="2"/>
<evidence type="ECO:0000256" key="4">
    <source>
        <dbReference type="ARBA" id="ARBA00022786"/>
    </source>
</evidence>
<keyword evidence="6" id="KW-0788">Thiol protease</keyword>
<dbReference type="EMBL" id="MU167310">
    <property type="protein sequence ID" value="KAG0143791.1"/>
    <property type="molecule type" value="Genomic_DNA"/>
</dbReference>
<evidence type="ECO:0000259" key="7">
    <source>
        <dbReference type="PROSITE" id="PS50802"/>
    </source>
</evidence>
<dbReference type="AlphaFoldDB" id="A0A9P6NHP2"/>
<feature type="domain" description="OTU" evidence="7">
    <location>
        <begin position="74"/>
        <end position="326"/>
    </location>
</feature>
<dbReference type="PROSITE" id="PS50802">
    <property type="entry name" value="OTU"/>
    <property type="match status" value="1"/>
</dbReference>
<evidence type="ECO:0000313" key="9">
    <source>
        <dbReference type="Proteomes" id="UP000886653"/>
    </source>
</evidence>
<dbReference type="OrthoDB" id="18915at2759"/>
<proteinExistence type="predicted"/>
<dbReference type="SUPFAM" id="SSF54001">
    <property type="entry name" value="Cysteine proteinases"/>
    <property type="match status" value="1"/>
</dbReference>
<reference evidence="8" key="1">
    <citation type="submission" date="2013-11" db="EMBL/GenBank/DDBJ databases">
        <title>Genome sequence of the fusiform rust pathogen reveals effectors for host alternation and coevolution with pine.</title>
        <authorList>
            <consortium name="DOE Joint Genome Institute"/>
            <person name="Smith K."/>
            <person name="Pendleton A."/>
            <person name="Kubisiak T."/>
            <person name="Anderson C."/>
            <person name="Salamov A."/>
            <person name="Aerts A."/>
            <person name="Riley R."/>
            <person name="Clum A."/>
            <person name="Lindquist E."/>
            <person name="Ence D."/>
            <person name="Campbell M."/>
            <person name="Kronenberg Z."/>
            <person name="Feau N."/>
            <person name="Dhillon B."/>
            <person name="Hamelin R."/>
            <person name="Burleigh J."/>
            <person name="Smith J."/>
            <person name="Yandell M."/>
            <person name="Nelson C."/>
            <person name="Grigoriev I."/>
            <person name="Davis J."/>
        </authorList>
    </citation>
    <scope>NUCLEOTIDE SEQUENCE</scope>
    <source>
        <strain evidence="8">G11</strain>
    </source>
</reference>
<dbReference type="GO" id="GO:0005634">
    <property type="term" value="C:nucleus"/>
    <property type="evidence" value="ECO:0007669"/>
    <property type="project" value="TreeGrafter"/>
</dbReference>
<gene>
    <name evidence="8" type="ORF">CROQUDRAFT_660767</name>
</gene>
<dbReference type="GO" id="GO:0071108">
    <property type="term" value="P:protein K48-linked deubiquitination"/>
    <property type="evidence" value="ECO:0007669"/>
    <property type="project" value="TreeGrafter"/>
</dbReference>
<evidence type="ECO:0000256" key="1">
    <source>
        <dbReference type="ARBA" id="ARBA00000707"/>
    </source>
</evidence>
<dbReference type="InterPro" id="IPR042468">
    <property type="entry name" value="Peptidase_C65_otubain_sub1"/>
</dbReference>
<keyword evidence="9" id="KW-1185">Reference proteome</keyword>
<dbReference type="InterPro" id="IPR019400">
    <property type="entry name" value="Peptidase_C65_otubain"/>
</dbReference>
<keyword evidence="4" id="KW-0833">Ubl conjugation pathway</keyword>
<evidence type="ECO:0000256" key="2">
    <source>
        <dbReference type="ARBA" id="ARBA00012759"/>
    </source>
</evidence>
<name>A0A9P6NHP2_9BASI</name>
<dbReference type="Gene3D" id="1.20.1300.20">
    <property type="entry name" value="Peptidase C65 Otubain, subdomain 2"/>
    <property type="match status" value="1"/>
</dbReference>
<dbReference type="GO" id="GO:0043130">
    <property type="term" value="F:ubiquitin binding"/>
    <property type="evidence" value="ECO:0007669"/>
    <property type="project" value="TreeGrafter"/>
</dbReference>
<comment type="caution">
    <text evidence="8">The sequence shown here is derived from an EMBL/GenBank/DDBJ whole genome shotgun (WGS) entry which is preliminary data.</text>
</comment>
<evidence type="ECO:0000256" key="6">
    <source>
        <dbReference type="ARBA" id="ARBA00022807"/>
    </source>
</evidence>
<evidence type="ECO:0000256" key="3">
    <source>
        <dbReference type="ARBA" id="ARBA00022670"/>
    </source>
</evidence>
<accession>A0A9P6NHP2</accession>
<dbReference type="InterPro" id="IPR038765">
    <property type="entry name" value="Papain-like_cys_pep_sf"/>
</dbReference>
<sequence>MTQKELNVDENTKLSDLTDRQILELTQNIKDQESQSKPLVSKLDSLDALQKEYENDSATNFVKKIRWLKSQKWTTFRRLRGDGNCFYRAFGYGICERLLVPEGVSILGAISEKSPISVDVPADLEAIQAGAKATLERFQALLPLLDQAGYEKTIYEDFWEPLQTILNSISVGKMTKVEELMTAFNDQETCANTIVFLRLLTAAYLKQHEDDFAPFLLSFEEDYERFPAGAPSLVEFCQFYVEAVDKDADHLSITALTRCLNVDLSIAYLDLSSGQFRHDDQPGSQDSHQLPVDFHRFEIQEGNVKDLWSNVALLYRPGHYDLIYREA</sequence>
<dbReference type="InterPro" id="IPR042467">
    <property type="entry name" value="Peptidase_C65_otubain_sub2"/>
</dbReference>
<dbReference type="PANTHER" id="PTHR12931:SF15">
    <property type="entry name" value="UBIQUITIN THIOESTERASE OTUBAIN-LIKE"/>
    <property type="match status" value="1"/>
</dbReference>
<evidence type="ECO:0000313" key="8">
    <source>
        <dbReference type="EMBL" id="KAG0143791.1"/>
    </source>
</evidence>
<dbReference type="Proteomes" id="UP000886653">
    <property type="component" value="Unassembled WGS sequence"/>
</dbReference>
<dbReference type="Gene3D" id="3.30.200.60">
    <property type="entry name" value="Peptidase C65 Otubain, subdomain 1"/>
    <property type="match status" value="1"/>
</dbReference>
<comment type="catalytic activity">
    <reaction evidence="1">
        <text>Thiol-dependent hydrolysis of ester, thioester, amide, peptide and isopeptide bonds formed by the C-terminal Gly of ubiquitin (a 76-residue protein attached to proteins as an intracellular targeting signal).</text>
        <dbReference type="EC" id="3.4.19.12"/>
    </reaction>
</comment>
<dbReference type="GO" id="GO:0006508">
    <property type="term" value="P:proteolysis"/>
    <property type="evidence" value="ECO:0007669"/>
    <property type="project" value="UniProtKB-KW"/>
</dbReference>